<evidence type="ECO:0000313" key="4">
    <source>
        <dbReference type="Proteomes" id="UP000297918"/>
    </source>
</evidence>
<gene>
    <name evidence="1" type="ORF">EHQ23_06890</name>
    <name evidence="2" type="ORF">EHQ26_19415</name>
</gene>
<dbReference type="Proteomes" id="UP000297918">
    <property type="component" value="Unassembled WGS sequence"/>
</dbReference>
<accession>A0A4R9IJ75</accession>
<dbReference type="Proteomes" id="UP000297394">
    <property type="component" value="Unassembled WGS sequence"/>
</dbReference>
<evidence type="ECO:0000313" key="1">
    <source>
        <dbReference type="EMBL" id="TGK88545.1"/>
    </source>
</evidence>
<name>A0A4R9IJ75_9LEPT</name>
<comment type="caution">
    <text evidence="1">The sequence shown here is derived from an EMBL/GenBank/DDBJ whole genome shotgun (WGS) entry which is preliminary data.</text>
</comment>
<dbReference type="AlphaFoldDB" id="A0A4R9IJ75"/>
<evidence type="ECO:0000313" key="2">
    <source>
        <dbReference type="EMBL" id="TGK89191.1"/>
    </source>
</evidence>
<dbReference type="OrthoDB" id="9943883at2"/>
<protein>
    <submittedName>
        <fullName evidence="1">Uncharacterized protein</fullName>
    </submittedName>
</protein>
<keyword evidence="4" id="KW-1185">Reference proteome</keyword>
<dbReference type="EMBL" id="RQFM01000010">
    <property type="protein sequence ID" value="TGK88545.1"/>
    <property type="molecule type" value="Genomic_DNA"/>
</dbReference>
<sequence>MSKKSFLILIFLFQCVTKNNNIFVKSQVVQNKYSERIPIILYFGDSSKLNVSEDTFYIDSWADQNLQIYRADSKNDFFITLRLEEEDIIEDLTFYNAKFYKSEFKAVFIPLLGTIENTDDKIFATGFLRKKTK</sequence>
<organism evidence="1 3">
    <name type="scientific">Leptospira bourretii</name>
    <dbReference type="NCBI Taxonomy" id="2484962"/>
    <lineage>
        <taxon>Bacteria</taxon>
        <taxon>Pseudomonadati</taxon>
        <taxon>Spirochaetota</taxon>
        <taxon>Spirochaetia</taxon>
        <taxon>Leptospirales</taxon>
        <taxon>Leptospiraceae</taxon>
        <taxon>Leptospira</taxon>
    </lineage>
</organism>
<dbReference type="RefSeq" id="WP_135749150.1">
    <property type="nucleotide sequence ID" value="NZ_RQFL01000031.1"/>
</dbReference>
<dbReference type="EMBL" id="RQFL01000031">
    <property type="protein sequence ID" value="TGK89191.1"/>
    <property type="molecule type" value="Genomic_DNA"/>
</dbReference>
<reference evidence="3 4" key="2">
    <citation type="journal article" date="2019" name="PLoS Negl. Trop. Dis.">
        <title>Revisiting the worldwide diversity of Leptospira species in the environment.</title>
        <authorList>
            <person name="Vincent A.T."/>
            <person name="Schiettekatte O."/>
            <person name="Bourhy P."/>
            <person name="Veyrier F.J."/>
            <person name="Picardeau M."/>
        </authorList>
    </citation>
    <scope>NUCLEOTIDE SEQUENCE [LARGE SCALE GENOMIC DNA]</scope>
    <source>
        <strain evidence="1 3">201800280</strain>
        <strain evidence="4">201800281</strain>
    </source>
</reference>
<reference evidence="2" key="1">
    <citation type="submission" date="2018-10" db="EMBL/GenBank/DDBJ databases">
        <authorList>
            <person name="Vincent A.T."/>
            <person name="Schiettekatte O."/>
            <person name="Bourhy P."/>
            <person name="Veyrier F.J."/>
            <person name="Picardeau M."/>
        </authorList>
    </citation>
    <scope>NUCLEOTIDE SEQUENCE</scope>
    <source>
        <strain evidence="2">201800281</strain>
    </source>
</reference>
<evidence type="ECO:0000313" key="3">
    <source>
        <dbReference type="Proteomes" id="UP000297394"/>
    </source>
</evidence>
<proteinExistence type="predicted"/>